<sequence length="168" mass="18904">MSASHTKQPRLALWIISKAILLSFLLSNQCFAQHSHGVLTPGVTFPQDDAILIDPPRMITMSFRVDVTLLKLALYTADQKWINIGFKFEPERLDHNFIFPLPENLPASQYYIAKWTVIDDRRIAVNGEFKFAYGDDAIAPSETIAAQASGKVEMLPSTGSYRRTSRSD</sequence>
<gene>
    <name evidence="1" type="ORF">COC19_06355</name>
</gene>
<dbReference type="AlphaFoldDB" id="A0A2A4MKD1"/>
<proteinExistence type="predicted"/>
<evidence type="ECO:0000313" key="1">
    <source>
        <dbReference type="EMBL" id="PCH60076.1"/>
    </source>
</evidence>
<reference evidence="2" key="1">
    <citation type="submission" date="2017-08" db="EMBL/GenBank/DDBJ databases">
        <title>A dynamic microbial community with high functional redundancy inhabits the cold, oxic subseafloor aquifer.</title>
        <authorList>
            <person name="Tully B.J."/>
            <person name="Wheat C.G."/>
            <person name="Glazer B.T."/>
            <person name="Huber J.A."/>
        </authorList>
    </citation>
    <scope>NUCLEOTIDE SEQUENCE [LARGE SCALE GENOMIC DNA]</scope>
</reference>
<dbReference type="EMBL" id="NVQR01000100">
    <property type="protein sequence ID" value="PCH60076.1"/>
    <property type="molecule type" value="Genomic_DNA"/>
</dbReference>
<evidence type="ECO:0008006" key="3">
    <source>
        <dbReference type="Google" id="ProtNLM"/>
    </source>
</evidence>
<evidence type="ECO:0000313" key="2">
    <source>
        <dbReference type="Proteomes" id="UP000218172"/>
    </source>
</evidence>
<comment type="caution">
    <text evidence="1">The sequence shown here is derived from an EMBL/GenBank/DDBJ whole genome shotgun (WGS) entry which is preliminary data.</text>
</comment>
<dbReference type="Proteomes" id="UP000218172">
    <property type="component" value="Unassembled WGS sequence"/>
</dbReference>
<protein>
    <recommendedName>
        <fullName evidence="3">CopC domain-containing protein</fullName>
    </recommendedName>
</protein>
<name>A0A2A4MKD1_9GAMM</name>
<organism evidence="1 2">
    <name type="scientific">SAR86 cluster bacterium</name>
    <dbReference type="NCBI Taxonomy" id="2030880"/>
    <lineage>
        <taxon>Bacteria</taxon>
        <taxon>Pseudomonadati</taxon>
        <taxon>Pseudomonadota</taxon>
        <taxon>Gammaproteobacteria</taxon>
        <taxon>SAR86 cluster</taxon>
    </lineage>
</organism>
<accession>A0A2A4MKD1</accession>